<feature type="domain" description="RNase H type-1" evidence="1">
    <location>
        <begin position="103"/>
        <end position="212"/>
    </location>
</feature>
<dbReference type="InterPro" id="IPR043502">
    <property type="entry name" value="DNA/RNA_pol_sf"/>
</dbReference>
<reference evidence="2 3" key="1">
    <citation type="submission" date="2024-01" db="EMBL/GenBank/DDBJ databases">
        <title>The complete chloroplast genome sequence of Lithospermum erythrorhizon: insights into the phylogenetic relationship among Boraginaceae species and the maternal lineages of purple gromwells.</title>
        <authorList>
            <person name="Okada T."/>
            <person name="Watanabe K."/>
        </authorList>
    </citation>
    <scope>NUCLEOTIDE SEQUENCE [LARGE SCALE GENOMIC DNA]</scope>
</reference>
<dbReference type="InterPro" id="IPR043128">
    <property type="entry name" value="Rev_trsase/Diguanyl_cyclase"/>
</dbReference>
<protein>
    <recommendedName>
        <fullName evidence="1">RNase H type-1 domain-containing protein</fullName>
    </recommendedName>
</protein>
<dbReference type="Gene3D" id="3.30.70.270">
    <property type="match status" value="1"/>
</dbReference>
<dbReference type="InterPro" id="IPR036397">
    <property type="entry name" value="RNaseH_sf"/>
</dbReference>
<dbReference type="Gene3D" id="3.30.420.10">
    <property type="entry name" value="Ribonuclease H-like superfamily/Ribonuclease H"/>
    <property type="match status" value="1"/>
</dbReference>
<evidence type="ECO:0000259" key="1">
    <source>
        <dbReference type="PROSITE" id="PS50879"/>
    </source>
</evidence>
<evidence type="ECO:0000313" key="2">
    <source>
        <dbReference type="EMBL" id="GAA0150387.1"/>
    </source>
</evidence>
<evidence type="ECO:0000313" key="3">
    <source>
        <dbReference type="Proteomes" id="UP001454036"/>
    </source>
</evidence>
<dbReference type="GO" id="GO:0003676">
    <property type="term" value="F:nucleic acid binding"/>
    <property type="evidence" value="ECO:0007669"/>
    <property type="project" value="InterPro"/>
</dbReference>
<dbReference type="CDD" id="cd09279">
    <property type="entry name" value="RNase_HI_like"/>
    <property type="match status" value="1"/>
</dbReference>
<proteinExistence type="predicted"/>
<organism evidence="2 3">
    <name type="scientific">Lithospermum erythrorhizon</name>
    <name type="common">Purple gromwell</name>
    <name type="synonym">Lithospermum officinale var. erythrorhizon</name>
    <dbReference type="NCBI Taxonomy" id="34254"/>
    <lineage>
        <taxon>Eukaryota</taxon>
        <taxon>Viridiplantae</taxon>
        <taxon>Streptophyta</taxon>
        <taxon>Embryophyta</taxon>
        <taxon>Tracheophyta</taxon>
        <taxon>Spermatophyta</taxon>
        <taxon>Magnoliopsida</taxon>
        <taxon>eudicotyledons</taxon>
        <taxon>Gunneridae</taxon>
        <taxon>Pentapetalae</taxon>
        <taxon>asterids</taxon>
        <taxon>lamiids</taxon>
        <taxon>Boraginales</taxon>
        <taxon>Boraginaceae</taxon>
        <taxon>Boraginoideae</taxon>
        <taxon>Lithospermeae</taxon>
        <taxon>Lithospermum</taxon>
    </lineage>
</organism>
<dbReference type="GO" id="GO:0004523">
    <property type="term" value="F:RNA-DNA hybrid ribonuclease activity"/>
    <property type="evidence" value="ECO:0007669"/>
    <property type="project" value="InterPro"/>
</dbReference>
<dbReference type="Pfam" id="PF13456">
    <property type="entry name" value="RVT_3"/>
    <property type="match status" value="1"/>
</dbReference>
<accession>A0AAV3PK43</accession>
<gene>
    <name evidence="2" type="ORF">LIER_09340</name>
</gene>
<dbReference type="EMBL" id="BAABME010001581">
    <property type="protein sequence ID" value="GAA0150387.1"/>
    <property type="molecule type" value="Genomic_DNA"/>
</dbReference>
<dbReference type="InterPro" id="IPR002156">
    <property type="entry name" value="RNaseH_domain"/>
</dbReference>
<dbReference type="AlphaFoldDB" id="A0AAV3PK43"/>
<sequence>MQPPREYRDIQKLTGCLAALSRFISKSGEHNLPFFKNLKRASNTKFYWDDDCNKVFEELKEYLGSPRLLSQPEAQALTDFIIESIAQPPQVISGLGHFELGWNNPEWVLFVDGARNEKGSGAGVLIRGPDGVVIEYPLRFTFPTTNNEAEYEAMVDGLTIVKSLEIDRIWVKGDSKLMIEQVEGVCGVKHEPLVKYHAKVIQLAKWFKQVIF</sequence>
<dbReference type="SUPFAM" id="SSF56672">
    <property type="entry name" value="DNA/RNA polymerases"/>
    <property type="match status" value="1"/>
</dbReference>
<dbReference type="PANTHER" id="PTHR48475">
    <property type="entry name" value="RIBONUCLEASE H"/>
    <property type="match status" value="1"/>
</dbReference>
<dbReference type="Proteomes" id="UP001454036">
    <property type="component" value="Unassembled WGS sequence"/>
</dbReference>
<comment type="caution">
    <text evidence="2">The sequence shown here is derived from an EMBL/GenBank/DDBJ whole genome shotgun (WGS) entry which is preliminary data.</text>
</comment>
<dbReference type="PANTHER" id="PTHR48475:SF1">
    <property type="entry name" value="RNASE H TYPE-1 DOMAIN-CONTAINING PROTEIN"/>
    <property type="match status" value="1"/>
</dbReference>
<dbReference type="PROSITE" id="PS50879">
    <property type="entry name" value="RNASE_H_1"/>
    <property type="match status" value="1"/>
</dbReference>
<name>A0AAV3PK43_LITER</name>
<keyword evidence="3" id="KW-1185">Reference proteome</keyword>